<feature type="signal peptide" evidence="7">
    <location>
        <begin position="1"/>
        <end position="20"/>
    </location>
</feature>
<evidence type="ECO:0000256" key="1">
    <source>
        <dbReference type="ARBA" id="ARBA00004418"/>
    </source>
</evidence>
<dbReference type="InterPro" id="IPR012336">
    <property type="entry name" value="Thioredoxin-like_fold"/>
</dbReference>
<feature type="chain" id="PRO_5020871447" description="Thiol:disulfide interchange protein" evidence="7">
    <location>
        <begin position="21"/>
        <end position="246"/>
    </location>
</feature>
<dbReference type="InterPro" id="IPR051470">
    <property type="entry name" value="Thiol:disulfide_interchange"/>
</dbReference>
<evidence type="ECO:0000256" key="4">
    <source>
        <dbReference type="ARBA" id="ARBA00022764"/>
    </source>
</evidence>
<accession>A0A4V6NA11</accession>
<gene>
    <name evidence="10" type="ORF">EZM97_01865</name>
</gene>
<evidence type="ECO:0000313" key="11">
    <source>
        <dbReference type="Proteomes" id="UP000291822"/>
    </source>
</evidence>
<comment type="function">
    <text evidence="7">Required for disulfide bond formation in some periplasmic proteins. Acts by transferring its disulfide bond to other proteins and is reduced in the process.</text>
</comment>
<dbReference type="Pfam" id="PF10411">
    <property type="entry name" value="DsbC_N"/>
    <property type="match status" value="1"/>
</dbReference>
<dbReference type="Proteomes" id="UP000291822">
    <property type="component" value="Unassembled WGS sequence"/>
</dbReference>
<dbReference type="Pfam" id="PF13098">
    <property type="entry name" value="Thioredoxin_2"/>
    <property type="match status" value="1"/>
</dbReference>
<feature type="domain" description="Disulphide bond isomerase DsbC/G N-terminal" evidence="8">
    <location>
        <begin position="24"/>
        <end position="87"/>
    </location>
</feature>
<dbReference type="Gene3D" id="3.10.450.70">
    <property type="entry name" value="Disulphide bond isomerase, DsbC/G, N-terminal"/>
    <property type="match status" value="1"/>
</dbReference>
<keyword evidence="11" id="KW-1185">Reference proteome</keyword>
<dbReference type="RefSeq" id="WP_131151084.1">
    <property type="nucleotide sequence ID" value="NZ_SJTG01000001.1"/>
</dbReference>
<dbReference type="InterPro" id="IPR009094">
    <property type="entry name" value="DiS-bond_isomerase_DsbC/G_N_sf"/>
</dbReference>
<dbReference type="InterPro" id="IPR018950">
    <property type="entry name" value="DiS-bond_isomerase_DsbC/G_N"/>
</dbReference>
<evidence type="ECO:0000256" key="3">
    <source>
        <dbReference type="ARBA" id="ARBA00022729"/>
    </source>
</evidence>
<dbReference type="GO" id="GO:0042597">
    <property type="term" value="C:periplasmic space"/>
    <property type="evidence" value="ECO:0007669"/>
    <property type="project" value="UniProtKB-SubCell"/>
</dbReference>
<sequence length="246" mass="26678">MSKKWLLAIGVSLLAAQAFAAEPASPEDTVRKAVLSIANVKIDSLKPAPMPGYYQVIASGQMVYVSADGKYLFNGDVLDVGSRKNLSDAEWAAFRKAELAKLPVSDRIVFAPEKPRYTVTVFTDVTCTYCRALHKHIEDFNKAGIAVEYVAWPREGVTTTAGRPTDTYKEMVSVWCAADRKSAFTEAKAGKAPKSSNCDNPVKAEYDLGERLGVNGTPMVVAEDGRVLGGYMTPAQMLEKLTNKGS</sequence>
<evidence type="ECO:0000256" key="2">
    <source>
        <dbReference type="ARBA" id="ARBA00009813"/>
    </source>
</evidence>
<dbReference type="EMBL" id="SJTG01000001">
    <property type="protein sequence ID" value="TCI12137.1"/>
    <property type="molecule type" value="Genomic_DNA"/>
</dbReference>
<evidence type="ECO:0000313" key="10">
    <source>
        <dbReference type="EMBL" id="TCI12137.1"/>
    </source>
</evidence>
<dbReference type="CDD" id="cd03020">
    <property type="entry name" value="DsbA_DsbC_DsbG"/>
    <property type="match status" value="1"/>
</dbReference>
<keyword evidence="6 7" id="KW-0676">Redox-active center</keyword>
<comment type="caution">
    <text evidence="10">The sequence shown here is derived from an EMBL/GenBank/DDBJ whole genome shotgun (WGS) entry which is preliminary data.</text>
</comment>
<dbReference type="PROSITE" id="PS00194">
    <property type="entry name" value="THIOREDOXIN_1"/>
    <property type="match status" value="1"/>
</dbReference>
<evidence type="ECO:0000259" key="9">
    <source>
        <dbReference type="Pfam" id="PF13098"/>
    </source>
</evidence>
<dbReference type="Gene3D" id="3.40.30.10">
    <property type="entry name" value="Glutaredoxin"/>
    <property type="match status" value="1"/>
</dbReference>
<dbReference type="SUPFAM" id="SSF54423">
    <property type="entry name" value="DsbC/DsbG N-terminal domain-like"/>
    <property type="match status" value="1"/>
</dbReference>
<dbReference type="InterPro" id="IPR033954">
    <property type="entry name" value="DiS-bond_Isoase_DsbC/G"/>
</dbReference>
<dbReference type="AlphaFoldDB" id="A0A4V6NA11"/>
<comment type="similarity">
    <text evidence="2 7">Belongs to the thioredoxin family. DsbC subfamily.</text>
</comment>
<dbReference type="PANTHER" id="PTHR35272">
    <property type="entry name" value="THIOL:DISULFIDE INTERCHANGE PROTEIN DSBC-RELATED"/>
    <property type="match status" value="1"/>
</dbReference>
<dbReference type="PANTHER" id="PTHR35272:SF3">
    <property type="entry name" value="THIOL:DISULFIDE INTERCHANGE PROTEIN DSBC"/>
    <property type="match status" value="1"/>
</dbReference>
<name>A0A4V6NA11_9GAMM</name>
<organism evidence="10 11">
    <name type="scientific">Dyella soli</name>
    <dbReference type="NCBI Taxonomy" id="522319"/>
    <lineage>
        <taxon>Bacteria</taxon>
        <taxon>Pseudomonadati</taxon>
        <taxon>Pseudomonadota</taxon>
        <taxon>Gammaproteobacteria</taxon>
        <taxon>Lysobacterales</taxon>
        <taxon>Rhodanobacteraceae</taxon>
        <taxon>Dyella</taxon>
    </lineage>
</organism>
<feature type="domain" description="Thioredoxin-like fold" evidence="9">
    <location>
        <begin position="115"/>
        <end position="240"/>
    </location>
</feature>
<dbReference type="SUPFAM" id="SSF52833">
    <property type="entry name" value="Thioredoxin-like"/>
    <property type="match status" value="1"/>
</dbReference>
<evidence type="ECO:0000256" key="7">
    <source>
        <dbReference type="RuleBase" id="RU364038"/>
    </source>
</evidence>
<dbReference type="InterPro" id="IPR017937">
    <property type="entry name" value="Thioredoxin_CS"/>
</dbReference>
<keyword evidence="4 7" id="KW-0574">Periplasm</keyword>
<reference evidence="10 11" key="1">
    <citation type="submission" date="2019-02" db="EMBL/GenBank/DDBJ databases">
        <title>Dyella amyloliquefaciens sp. nov., isolated from forest soil.</title>
        <authorList>
            <person name="Gao Z.-H."/>
            <person name="Qiu L.-H."/>
        </authorList>
    </citation>
    <scope>NUCLEOTIDE SEQUENCE [LARGE SCALE GENOMIC DNA]</scope>
    <source>
        <strain evidence="10 11">KACC 12747</strain>
    </source>
</reference>
<evidence type="ECO:0000256" key="6">
    <source>
        <dbReference type="ARBA" id="ARBA00023284"/>
    </source>
</evidence>
<evidence type="ECO:0000259" key="8">
    <source>
        <dbReference type="Pfam" id="PF10411"/>
    </source>
</evidence>
<evidence type="ECO:0000256" key="5">
    <source>
        <dbReference type="ARBA" id="ARBA00023157"/>
    </source>
</evidence>
<comment type="subcellular location">
    <subcellularLocation>
        <location evidence="1 7">Periplasm</location>
    </subcellularLocation>
</comment>
<keyword evidence="3 7" id="KW-0732">Signal</keyword>
<protein>
    <recommendedName>
        <fullName evidence="7">Thiol:disulfide interchange protein</fullName>
    </recommendedName>
</protein>
<dbReference type="InterPro" id="IPR036249">
    <property type="entry name" value="Thioredoxin-like_sf"/>
</dbReference>
<proteinExistence type="inferred from homology"/>
<keyword evidence="5" id="KW-1015">Disulfide bond</keyword>